<protein>
    <submittedName>
        <fullName evidence="1">Uncharacterized protein</fullName>
    </submittedName>
</protein>
<name>A0A235B5F5_9BACL</name>
<accession>A0A235B5F5</accession>
<reference evidence="1 2" key="1">
    <citation type="submission" date="2017-07" db="EMBL/GenBank/DDBJ databases">
        <title>The genome sequence of Paludifilum halophilum highlights mechanisms for microbial adaptation to high salt environemnts.</title>
        <authorList>
            <person name="Belbahri L."/>
        </authorList>
    </citation>
    <scope>NUCLEOTIDE SEQUENCE [LARGE SCALE GENOMIC DNA]</scope>
    <source>
        <strain evidence="1 2">DSM 102817</strain>
    </source>
</reference>
<evidence type="ECO:0000313" key="1">
    <source>
        <dbReference type="EMBL" id="OYD07472.1"/>
    </source>
</evidence>
<organism evidence="1 2">
    <name type="scientific">Paludifilum halophilum</name>
    <dbReference type="NCBI Taxonomy" id="1642702"/>
    <lineage>
        <taxon>Bacteria</taxon>
        <taxon>Bacillati</taxon>
        <taxon>Bacillota</taxon>
        <taxon>Bacilli</taxon>
        <taxon>Bacillales</taxon>
        <taxon>Thermoactinomycetaceae</taxon>
        <taxon>Paludifilum</taxon>
    </lineage>
</organism>
<sequence>MANENEKPKKKKRNRSLSLGLSWKGRTGFFQSGEMLLDAGSYTITWSLIPESLESEEKPWFKGELLDADKALITRIPLDDESESVGYHTMTVNLPLTQNYYLQLQAKNVEWEIEILRLSRGVGS</sequence>
<dbReference type="EMBL" id="NOWF01000006">
    <property type="protein sequence ID" value="OYD07472.1"/>
    <property type="molecule type" value="Genomic_DNA"/>
</dbReference>
<comment type="caution">
    <text evidence="1">The sequence shown here is derived from an EMBL/GenBank/DDBJ whole genome shotgun (WGS) entry which is preliminary data.</text>
</comment>
<dbReference type="RefSeq" id="WP_094264709.1">
    <property type="nucleotide sequence ID" value="NZ_NOWF01000006.1"/>
</dbReference>
<dbReference type="AlphaFoldDB" id="A0A235B5F5"/>
<proteinExistence type="predicted"/>
<evidence type="ECO:0000313" key="2">
    <source>
        <dbReference type="Proteomes" id="UP000215459"/>
    </source>
</evidence>
<dbReference type="OrthoDB" id="2989124at2"/>
<dbReference type="Proteomes" id="UP000215459">
    <property type="component" value="Unassembled WGS sequence"/>
</dbReference>
<gene>
    <name evidence="1" type="ORF">CHM34_11265</name>
</gene>
<keyword evidence="2" id="KW-1185">Reference proteome</keyword>